<protein>
    <recommendedName>
        <fullName evidence="1">N-acetyltransferase domain-containing protein</fullName>
    </recommendedName>
</protein>
<dbReference type="Proteomes" id="UP001500280">
    <property type="component" value="Unassembled WGS sequence"/>
</dbReference>
<dbReference type="SUPFAM" id="SSF55729">
    <property type="entry name" value="Acyl-CoA N-acyltransferases (Nat)"/>
    <property type="match status" value="1"/>
</dbReference>
<dbReference type="Pfam" id="PF00583">
    <property type="entry name" value="Acetyltransf_1"/>
    <property type="match status" value="1"/>
</dbReference>
<dbReference type="InterPro" id="IPR000182">
    <property type="entry name" value="GNAT_dom"/>
</dbReference>
<dbReference type="PROSITE" id="PS51186">
    <property type="entry name" value="GNAT"/>
    <property type="match status" value="1"/>
</dbReference>
<evidence type="ECO:0000313" key="2">
    <source>
        <dbReference type="EMBL" id="GAA1717881.1"/>
    </source>
</evidence>
<dbReference type="InterPro" id="IPR016181">
    <property type="entry name" value="Acyl_CoA_acyltransferase"/>
</dbReference>
<name>A0ABN2J4L6_9ACTN</name>
<feature type="domain" description="N-acetyltransferase" evidence="1">
    <location>
        <begin position="136"/>
        <end position="276"/>
    </location>
</feature>
<gene>
    <name evidence="2" type="ORF">GCM10009745_78330</name>
</gene>
<evidence type="ECO:0000313" key="3">
    <source>
        <dbReference type="Proteomes" id="UP001500280"/>
    </source>
</evidence>
<sequence length="304" mass="32605">MASSILPPEGETLATGWEADLEPADSIVRQAVLAHASWATDAARRIGKPWYDGATWAGGVLGDRGPLTNWVIPKQPVDPASVVAEVARELPADVPYLFVSAWPTGDLRPHGLALAGHPPLMVRFPDTVTTPPTTDLDIRQVTDATGLADAERVLIEGYPLPELQPFEPGSVYDPTLLEGSSVWVGYDGDTPLATATAHHAAGLTVVENVAVMPTARGRGAGAALTWAATIHHPNHPAALIASDNGQPVYTRLNYHRLERWTVWVRPNHKHLPRLLKTSCTTPIANPEADWSRARPRAGTTLCTG</sequence>
<accession>A0ABN2J4L6</accession>
<reference evidence="2 3" key="1">
    <citation type="journal article" date="2019" name="Int. J. Syst. Evol. Microbiol.">
        <title>The Global Catalogue of Microorganisms (GCM) 10K type strain sequencing project: providing services to taxonomists for standard genome sequencing and annotation.</title>
        <authorList>
            <consortium name="The Broad Institute Genomics Platform"/>
            <consortium name="The Broad Institute Genome Sequencing Center for Infectious Disease"/>
            <person name="Wu L."/>
            <person name="Ma J."/>
        </authorList>
    </citation>
    <scope>NUCLEOTIDE SEQUENCE [LARGE SCALE GENOMIC DNA]</scope>
    <source>
        <strain evidence="2 3">JCM 14307</strain>
    </source>
</reference>
<dbReference type="EMBL" id="BAAANF010000028">
    <property type="protein sequence ID" value="GAA1717881.1"/>
    <property type="molecule type" value="Genomic_DNA"/>
</dbReference>
<keyword evidence="3" id="KW-1185">Reference proteome</keyword>
<dbReference type="Gene3D" id="3.40.630.30">
    <property type="match status" value="1"/>
</dbReference>
<proteinExistence type="predicted"/>
<evidence type="ECO:0000259" key="1">
    <source>
        <dbReference type="PROSITE" id="PS51186"/>
    </source>
</evidence>
<dbReference type="RefSeq" id="WP_344164376.1">
    <property type="nucleotide sequence ID" value="NZ_BAAANF010000028.1"/>
</dbReference>
<organism evidence="2 3">
    <name type="scientific">Kribbella yunnanensis</name>
    <dbReference type="NCBI Taxonomy" id="190194"/>
    <lineage>
        <taxon>Bacteria</taxon>
        <taxon>Bacillati</taxon>
        <taxon>Actinomycetota</taxon>
        <taxon>Actinomycetes</taxon>
        <taxon>Propionibacteriales</taxon>
        <taxon>Kribbellaceae</taxon>
        <taxon>Kribbella</taxon>
    </lineage>
</organism>
<comment type="caution">
    <text evidence="2">The sequence shown here is derived from an EMBL/GenBank/DDBJ whole genome shotgun (WGS) entry which is preliminary data.</text>
</comment>